<keyword evidence="3" id="KW-1185">Reference proteome</keyword>
<dbReference type="InterPro" id="IPR030395">
    <property type="entry name" value="GP_PDE_dom"/>
</dbReference>
<dbReference type="GO" id="GO:0008081">
    <property type="term" value="F:phosphoric diester hydrolase activity"/>
    <property type="evidence" value="ECO:0007669"/>
    <property type="project" value="InterPro"/>
</dbReference>
<feature type="domain" description="GP-PDE" evidence="1">
    <location>
        <begin position="1"/>
        <end position="270"/>
    </location>
</feature>
<evidence type="ECO:0000313" key="3">
    <source>
        <dbReference type="Proteomes" id="UP001155182"/>
    </source>
</evidence>
<dbReference type="PANTHER" id="PTHR46211:SF14">
    <property type="entry name" value="GLYCEROPHOSPHODIESTER PHOSPHODIESTERASE"/>
    <property type="match status" value="1"/>
</dbReference>
<sequence>MDIQGHRGCRGLKPENTIPAMIHAIALGVQTLEMDCVISKDKKVVVSHDNYMSHEFALQPGGELIDEKTEKSFNIYQMDYDSIRKFDVGLKPHPRFPDQEKLKVEKPLLSTLIDSVEMYVNQNKLKPLFYNIETKLTPEGDDVFHPKPAEFVQLLVEVIRLKGVQNRVIIQSFDVRTLQIIYQKYPEFKTALLVENRLSFEENLKILGFIPTIYSPDYELVDEHLVKAVHAKQMQLIPWTINEAQVLQKVALMRVDGIITDYPDKAIKLFGSYQQK</sequence>
<organism evidence="2 3">
    <name type="scientific">Solitalea agri</name>
    <dbReference type="NCBI Taxonomy" id="2953739"/>
    <lineage>
        <taxon>Bacteria</taxon>
        <taxon>Pseudomonadati</taxon>
        <taxon>Bacteroidota</taxon>
        <taxon>Sphingobacteriia</taxon>
        <taxon>Sphingobacteriales</taxon>
        <taxon>Sphingobacteriaceae</taxon>
        <taxon>Solitalea</taxon>
    </lineage>
</organism>
<accession>A0A9X2JGU0</accession>
<evidence type="ECO:0000259" key="1">
    <source>
        <dbReference type="PROSITE" id="PS51704"/>
    </source>
</evidence>
<comment type="caution">
    <text evidence="2">The sequence shown here is derived from an EMBL/GenBank/DDBJ whole genome shotgun (WGS) entry which is preliminary data.</text>
</comment>
<dbReference type="AlphaFoldDB" id="A0A9X2JGU0"/>
<dbReference type="RefSeq" id="WP_252589792.1">
    <property type="nucleotide sequence ID" value="NZ_JAMWYS010000061.1"/>
</dbReference>
<evidence type="ECO:0000313" key="2">
    <source>
        <dbReference type="EMBL" id="MCO4294761.1"/>
    </source>
</evidence>
<gene>
    <name evidence="2" type="ORF">NF867_18000</name>
</gene>
<protein>
    <submittedName>
        <fullName evidence="2">Glycerophosphodiester phosphodiesterase</fullName>
    </submittedName>
</protein>
<dbReference type="PROSITE" id="PS51704">
    <property type="entry name" value="GP_PDE"/>
    <property type="match status" value="1"/>
</dbReference>
<dbReference type="SUPFAM" id="SSF51695">
    <property type="entry name" value="PLC-like phosphodiesterases"/>
    <property type="match status" value="1"/>
</dbReference>
<dbReference type="InterPro" id="IPR017946">
    <property type="entry name" value="PLC-like_Pdiesterase_TIM-brl"/>
</dbReference>
<dbReference type="Proteomes" id="UP001155182">
    <property type="component" value="Unassembled WGS sequence"/>
</dbReference>
<proteinExistence type="predicted"/>
<dbReference type="PANTHER" id="PTHR46211">
    <property type="entry name" value="GLYCEROPHOSPHORYL DIESTER PHOSPHODIESTERASE"/>
    <property type="match status" value="1"/>
</dbReference>
<reference evidence="2" key="1">
    <citation type="submission" date="2022-06" db="EMBL/GenBank/DDBJ databases">
        <title>Solitalea sp. MAHUQ-68 isolated from rhizospheric soil.</title>
        <authorList>
            <person name="Huq M.A."/>
        </authorList>
    </citation>
    <scope>NUCLEOTIDE SEQUENCE</scope>
    <source>
        <strain evidence="2">MAHUQ-68</strain>
    </source>
</reference>
<dbReference type="Gene3D" id="3.20.20.190">
    <property type="entry name" value="Phosphatidylinositol (PI) phosphodiesterase"/>
    <property type="match status" value="1"/>
</dbReference>
<name>A0A9X2JGU0_9SPHI</name>
<dbReference type="Pfam" id="PF03009">
    <property type="entry name" value="GDPD"/>
    <property type="match status" value="1"/>
</dbReference>
<dbReference type="EMBL" id="JAMWYS010000061">
    <property type="protein sequence ID" value="MCO4294761.1"/>
    <property type="molecule type" value="Genomic_DNA"/>
</dbReference>
<dbReference type="GO" id="GO:0006629">
    <property type="term" value="P:lipid metabolic process"/>
    <property type="evidence" value="ECO:0007669"/>
    <property type="project" value="InterPro"/>
</dbReference>